<organism evidence="2 3">
    <name type="scientific">Halarcobacter ebronensis</name>
    <dbReference type="NCBI Taxonomy" id="1462615"/>
    <lineage>
        <taxon>Bacteria</taxon>
        <taxon>Pseudomonadati</taxon>
        <taxon>Campylobacterota</taxon>
        <taxon>Epsilonproteobacteria</taxon>
        <taxon>Campylobacterales</taxon>
        <taxon>Arcobacteraceae</taxon>
        <taxon>Halarcobacter</taxon>
    </lineage>
</organism>
<protein>
    <recommendedName>
        <fullName evidence="1">DUF6471 domain-containing protein</fullName>
    </recommendedName>
</protein>
<evidence type="ECO:0000259" key="1">
    <source>
        <dbReference type="Pfam" id="PF20075"/>
    </source>
</evidence>
<dbReference type="Pfam" id="PF20075">
    <property type="entry name" value="DUF6471"/>
    <property type="match status" value="1"/>
</dbReference>
<name>A0A4Q0YFI7_9BACT</name>
<accession>A0A4Q0YFI7</accession>
<proteinExistence type="predicted"/>
<dbReference type="AlphaFoldDB" id="A0A4Q0YFI7"/>
<evidence type="ECO:0000313" key="3">
    <source>
        <dbReference type="Proteomes" id="UP000290172"/>
    </source>
</evidence>
<gene>
    <name evidence="2" type="ORF">CRV08_04650</name>
</gene>
<dbReference type="Proteomes" id="UP000290172">
    <property type="component" value="Unassembled WGS sequence"/>
</dbReference>
<evidence type="ECO:0000313" key="2">
    <source>
        <dbReference type="EMBL" id="RXJ69302.1"/>
    </source>
</evidence>
<feature type="domain" description="DUF6471" evidence="1">
    <location>
        <begin position="5"/>
        <end position="68"/>
    </location>
</feature>
<comment type="caution">
    <text evidence="2">The sequence shown here is derived from an EMBL/GenBank/DDBJ whole genome shotgun (WGS) entry which is preliminary data.</text>
</comment>
<dbReference type="EMBL" id="PDKJ01000003">
    <property type="protein sequence ID" value="RXJ69302.1"/>
    <property type="molecule type" value="Genomic_DNA"/>
</dbReference>
<dbReference type="RefSeq" id="WP_128979563.1">
    <property type="nucleotide sequence ID" value="NZ_PDKJ01000003.1"/>
</dbReference>
<sequence>MPEDWNQRATAILKSILTRRNIKYHELADRLKILGIEETQSSISNKISRGTFSFAFFLQCMEALNIKDIKLD</sequence>
<reference evidence="2 3" key="1">
    <citation type="submission" date="2017-10" db="EMBL/GenBank/DDBJ databases">
        <title>Genomics of the genus Arcobacter.</title>
        <authorList>
            <person name="Perez-Cataluna A."/>
            <person name="Figueras M.J."/>
        </authorList>
    </citation>
    <scope>NUCLEOTIDE SEQUENCE [LARGE SCALE GENOMIC DNA]</scope>
    <source>
        <strain evidence="2 3">CECT 8993</strain>
    </source>
</reference>
<dbReference type="InterPro" id="IPR045526">
    <property type="entry name" value="DUF6471"/>
</dbReference>